<feature type="domain" description="HD-GYP" evidence="1">
    <location>
        <begin position="111"/>
        <end position="311"/>
    </location>
</feature>
<dbReference type="AlphaFoldDB" id="A0A6N7IPU1"/>
<accession>A0A6N7IPU1</accession>
<dbReference type="Gene3D" id="1.10.3210.10">
    <property type="entry name" value="Hypothetical protein af1432"/>
    <property type="match status" value="1"/>
</dbReference>
<dbReference type="PANTHER" id="PTHR43155:SF2">
    <property type="entry name" value="CYCLIC DI-GMP PHOSPHODIESTERASE PA4108"/>
    <property type="match status" value="1"/>
</dbReference>
<name>A0A6N7IPU1_9FIRM</name>
<dbReference type="SUPFAM" id="SSF109604">
    <property type="entry name" value="HD-domain/PDEase-like"/>
    <property type="match status" value="1"/>
</dbReference>
<dbReference type="EMBL" id="WHYR01000015">
    <property type="protein sequence ID" value="MQL52034.1"/>
    <property type="molecule type" value="Genomic_DNA"/>
</dbReference>
<comment type="caution">
    <text evidence="2">The sequence shown here is derived from an EMBL/GenBank/DDBJ whole genome shotgun (WGS) entry which is preliminary data.</text>
</comment>
<evidence type="ECO:0000313" key="2">
    <source>
        <dbReference type="EMBL" id="MQL52034.1"/>
    </source>
</evidence>
<dbReference type="PANTHER" id="PTHR43155">
    <property type="entry name" value="CYCLIC DI-GMP PHOSPHODIESTERASE PA4108-RELATED"/>
    <property type="match status" value="1"/>
</dbReference>
<sequence length="377" mass="42252">MRRIPVHLLRPGMRVARPVHNGSGQVLLNTGVVLTQRFIDRLKLMGVPAVYVGDDLLPDLIIDDVISEETRTRAIAKVKTLMTAHARQQPAMGRALIGARDMFGTVNDIIDELLKNQKLMVNLVDIRLLDEYTFGHSVNVCVLAVLTGISLGYSRTGLFQLGMSALLHDIGKTRIPLHILNKPGPLTAEEFEIIKRHCQYGLDILKGDPDASPLCRIVAMQHHERYNGQGYPRGLKGVEIHQFAAITGLVDMYDALTADRVYRRAYRRAYPPHEAFEMLAGSGNFLFDFEVVQAFLANVAAYPTGSLVRLSSGEIGVVVETVRGYSLYPRVRLLFSAGREPLSEPYEVWLAEHRDLTIIEVIEDYWEFSTEITREAT</sequence>
<dbReference type="InterPro" id="IPR003607">
    <property type="entry name" value="HD/PDEase_dom"/>
</dbReference>
<protein>
    <submittedName>
        <fullName evidence="2">HD domain-containing protein</fullName>
    </submittedName>
</protein>
<organism evidence="2 3">
    <name type="scientific">Desulfofundulus thermobenzoicus</name>
    <dbReference type="NCBI Taxonomy" id="29376"/>
    <lineage>
        <taxon>Bacteria</taxon>
        <taxon>Bacillati</taxon>
        <taxon>Bacillota</taxon>
        <taxon>Clostridia</taxon>
        <taxon>Eubacteriales</taxon>
        <taxon>Peptococcaceae</taxon>
        <taxon>Desulfofundulus</taxon>
    </lineage>
</organism>
<dbReference type="SMART" id="SM00471">
    <property type="entry name" value="HDc"/>
    <property type="match status" value="1"/>
</dbReference>
<reference evidence="2 3" key="1">
    <citation type="submission" date="2019-10" db="EMBL/GenBank/DDBJ databases">
        <title>Comparative genomics of sulfur disproportionating microorganisms.</title>
        <authorList>
            <person name="Ward L.M."/>
            <person name="Bertran E."/>
            <person name="Johnston D."/>
        </authorList>
    </citation>
    <scope>NUCLEOTIDE SEQUENCE [LARGE SCALE GENOMIC DNA]</scope>
    <source>
        <strain evidence="2 3">DSM 14055</strain>
    </source>
</reference>
<proteinExistence type="predicted"/>
<dbReference type="RefSeq" id="WP_152945958.1">
    <property type="nucleotide sequence ID" value="NZ_WHYR01000015.1"/>
</dbReference>
<dbReference type="CDD" id="cd00077">
    <property type="entry name" value="HDc"/>
    <property type="match status" value="1"/>
</dbReference>
<dbReference type="InterPro" id="IPR037522">
    <property type="entry name" value="HD_GYP_dom"/>
</dbReference>
<dbReference type="Pfam" id="PF13487">
    <property type="entry name" value="HD_5"/>
    <property type="match status" value="1"/>
</dbReference>
<gene>
    <name evidence="2" type="ORF">GFC01_07080</name>
</gene>
<dbReference type="Proteomes" id="UP000441717">
    <property type="component" value="Unassembled WGS sequence"/>
</dbReference>
<evidence type="ECO:0000313" key="3">
    <source>
        <dbReference type="Proteomes" id="UP000441717"/>
    </source>
</evidence>
<evidence type="ECO:0000259" key="1">
    <source>
        <dbReference type="PROSITE" id="PS51832"/>
    </source>
</evidence>
<keyword evidence="3" id="KW-1185">Reference proteome</keyword>
<dbReference type="PROSITE" id="PS51832">
    <property type="entry name" value="HD_GYP"/>
    <property type="match status" value="1"/>
</dbReference>
<dbReference type="OrthoDB" id="9798833at2"/>